<proteinExistence type="predicted"/>
<dbReference type="EMBL" id="LUUH01000065">
    <property type="protein sequence ID" value="OAI02007.1"/>
    <property type="molecule type" value="Genomic_DNA"/>
</dbReference>
<dbReference type="InterPro" id="IPR049725">
    <property type="entry name" value="STM3845-like"/>
</dbReference>
<gene>
    <name evidence="1" type="ORF">A1353_17720</name>
</gene>
<evidence type="ECO:0000313" key="1">
    <source>
        <dbReference type="EMBL" id="OAI02007.1"/>
    </source>
</evidence>
<dbReference type="Proteomes" id="UP000077763">
    <property type="component" value="Unassembled WGS sequence"/>
</dbReference>
<reference evidence="1 2" key="1">
    <citation type="submission" date="2016-03" db="EMBL/GenBank/DDBJ databases">
        <authorList>
            <person name="Ploux O."/>
        </authorList>
    </citation>
    <scope>NUCLEOTIDE SEQUENCE [LARGE SCALE GENOMIC DNA]</scope>
    <source>
        <strain evidence="1 2">R-45371</strain>
    </source>
</reference>
<name>A0A177M8E9_METMH</name>
<comment type="caution">
    <text evidence="1">The sequence shown here is derived from an EMBL/GenBank/DDBJ whole genome shotgun (WGS) entry which is preliminary data.</text>
</comment>
<organism evidence="1 2">
    <name type="scientific">Methylomonas methanica</name>
    <dbReference type="NCBI Taxonomy" id="421"/>
    <lineage>
        <taxon>Bacteria</taxon>
        <taxon>Pseudomonadati</taxon>
        <taxon>Pseudomonadota</taxon>
        <taxon>Gammaproteobacteria</taxon>
        <taxon>Methylococcales</taxon>
        <taxon>Methylococcaceae</taxon>
        <taxon>Methylomonas</taxon>
    </lineage>
</organism>
<protein>
    <submittedName>
        <fullName evidence="1">Uncharacterized protein</fullName>
    </submittedName>
</protein>
<accession>A0A177M8E9</accession>
<sequence>MSKEFEDKLILEFEKLDPKKLSILLSRQHIFLCGGLVDAKIAIPPSFRDRFVSYISNKNNILSQSIILAERFKDYFKENNYSDLLVFEDEIANLSTLVIIFLESPGSLVELGMFCSKPYFYKKLIIVAPQKEVQEEDSFIFLGPLENIRRKDNSSVVVYPWPDSKVLNFDDNILSDLLNHVEGKLLSISKEKSVRFENENSGHRSLLILEVVRLCFPILISEIELALEALNISMPESEISRHLYLLSRFNLIEKQFYSKNKYYFPKNIDEQTVKFSAKSGNNVVDANKIRMSIAQSYVLSKDSSDIKRATARKLILESLNGVSQ</sequence>
<dbReference type="NCBIfam" id="NF038232">
    <property type="entry name" value="STM3845_fam"/>
    <property type="match status" value="1"/>
</dbReference>
<evidence type="ECO:0000313" key="2">
    <source>
        <dbReference type="Proteomes" id="UP000077763"/>
    </source>
</evidence>
<dbReference type="RefSeq" id="WP_082880106.1">
    <property type="nucleotide sequence ID" value="NZ_LUUH01000065.1"/>
</dbReference>
<dbReference type="AlphaFoldDB" id="A0A177M8E9"/>